<dbReference type="SUPFAM" id="SSF53254">
    <property type="entry name" value="Phosphoglycerate mutase-like"/>
    <property type="match status" value="1"/>
</dbReference>
<name>A0A7R7TDF9_THETH</name>
<evidence type="ECO:0000313" key="1">
    <source>
        <dbReference type="EMBL" id="BCP66139.1"/>
    </source>
</evidence>
<dbReference type="InterPro" id="IPR029033">
    <property type="entry name" value="His_PPase_superfam"/>
</dbReference>
<evidence type="ECO:0000313" key="2">
    <source>
        <dbReference type="Proteomes" id="UP000596099"/>
    </source>
</evidence>
<dbReference type="SMART" id="SM00855">
    <property type="entry name" value="PGAM"/>
    <property type="match status" value="1"/>
</dbReference>
<dbReference type="RefSeq" id="WP_201350537.1">
    <property type="nucleotide sequence ID" value="NZ_AP024270.1"/>
</dbReference>
<dbReference type="Pfam" id="PF00300">
    <property type="entry name" value="His_Phos_1"/>
    <property type="match status" value="1"/>
</dbReference>
<accession>A0A7R7TDF9</accession>
<proteinExistence type="predicted"/>
<dbReference type="Proteomes" id="UP000596099">
    <property type="component" value="Chromosome"/>
</dbReference>
<organism evidence="1 2">
    <name type="scientific">Thermus thermophilus</name>
    <dbReference type="NCBI Taxonomy" id="274"/>
    <lineage>
        <taxon>Bacteria</taxon>
        <taxon>Thermotogati</taxon>
        <taxon>Deinococcota</taxon>
        <taxon>Deinococci</taxon>
        <taxon>Thermales</taxon>
        <taxon>Thermaceae</taxon>
        <taxon>Thermus</taxon>
    </lineage>
</organism>
<sequence length="165" mass="17988">MELYLIRHAIALPAQGEGEAADDARPLAPEGVRRFRKVVRGLKALGVALDLVLASPKRRARETADLLAPLLQGEVRLTPLLAAPPSAALLAELPQEGRVALVGHEPYLSELLGWLLFGDFVGDSAREALAERFLFKKGGVAWLEGRPRPGEVVLRAFFPPKVFRI</sequence>
<dbReference type="CDD" id="cd07067">
    <property type="entry name" value="HP_PGM_like"/>
    <property type="match status" value="1"/>
</dbReference>
<dbReference type="AlphaFoldDB" id="A0A7R7TDF9"/>
<dbReference type="Gene3D" id="3.40.50.1240">
    <property type="entry name" value="Phosphoglycerate mutase-like"/>
    <property type="match status" value="1"/>
</dbReference>
<dbReference type="EMBL" id="AP024270">
    <property type="protein sequence ID" value="BCP66139.1"/>
    <property type="molecule type" value="Genomic_DNA"/>
</dbReference>
<reference evidence="2" key="1">
    <citation type="submission" date="2021-01" db="EMBL/GenBank/DDBJ databases">
        <title>Complete Genome Sequence of Thermus thermophilus Strain HB5018, Isolated from Mine Onsen Hot Spring.</title>
        <authorList>
            <person name="Miyazaki K."/>
            <person name="Moriya T."/>
            <person name="Nemoto N."/>
            <person name="Oshima T."/>
            <person name="Yura K."/>
            <person name="Bessho Y."/>
        </authorList>
    </citation>
    <scope>NUCLEOTIDE SEQUENCE [LARGE SCALE GENOMIC DNA]</scope>
    <source>
        <strain evidence="2">HB5018</strain>
    </source>
</reference>
<dbReference type="InterPro" id="IPR013078">
    <property type="entry name" value="His_Pase_superF_clade-1"/>
</dbReference>
<gene>
    <name evidence="1" type="ORF">TthHB5018_10730</name>
</gene>
<protein>
    <submittedName>
        <fullName evidence="1">Phosphohistidine phosphatase SixA</fullName>
    </submittedName>
</protein>